<evidence type="ECO:0000256" key="6">
    <source>
        <dbReference type="PIRSR" id="PIRSR038994-2"/>
    </source>
</evidence>
<dbReference type="InterPro" id="IPR003764">
    <property type="entry name" value="GlcNAc_6-P_deAcase"/>
</dbReference>
<evidence type="ECO:0000256" key="4">
    <source>
        <dbReference type="PIRNR" id="PIRNR038994"/>
    </source>
</evidence>
<dbReference type="PANTHER" id="PTHR11113:SF14">
    <property type="entry name" value="N-ACETYLGLUCOSAMINE-6-PHOSPHATE DEACETYLASE"/>
    <property type="match status" value="1"/>
</dbReference>
<dbReference type="Gene3D" id="3.20.20.140">
    <property type="entry name" value="Metal-dependent hydrolases"/>
    <property type="match status" value="1"/>
</dbReference>
<evidence type="ECO:0000256" key="2">
    <source>
        <dbReference type="ARBA" id="ARBA00022723"/>
    </source>
</evidence>
<feature type="binding site" evidence="7">
    <location>
        <position position="224"/>
    </location>
    <ligand>
        <name>Zn(2+)</name>
        <dbReference type="ChEBI" id="CHEBI:29105"/>
    </ligand>
</feature>
<feature type="binding site" evidence="6">
    <location>
        <begin position="317"/>
        <end position="319"/>
    </location>
    <ligand>
        <name>substrate</name>
    </ligand>
</feature>
<organism evidence="8 9">
    <name type="scientific">Thermogemmata fonticola</name>
    <dbReference type="NCBI Taxonomy" id="2755323"/>
    <lineage>
        <taxon>Bacteria</taxon>
        <taxon>Pseudomonadati</taxon>
        <taxon>Planctomycetota</taxon>
        <taxon>Planctomycetia</taxon>
        <taxon>Gemmatales</taxon>
        <taxon>Gemmataceae</taxon>
        <taxon>Thermogemmata</taxon>
    </lineage>
</organism>
<comment type="similarity">
    <text evidence="1 4">Belongs to the metallo-dependent hydrolases superfamily. NagA family.</text>
</comment>
<name>A0A7V8VBX0_9BACT</name>
<gene>
    <name evidence="8" type="ORF">H0921_03355</name>
</gene>
<feature type="binding site" evidence="6">
    <location>
        <position position="148"/>
    </location>
    <ligand>
        <name>substrate</name>
    </ligand>
</feature>
<dbReference type="InterPro" id="IPR032466">
    <property type="entry name" value="Metal_Hydrolase"/>
</dbReference>
<feature type="binding site" evidence="7">
    <location>
        <position position="135"/>
    </location>
    <ligand>
        <name>Zn(2+)</name>
        <dbReference type="ChEBI" id="CHEBI:29105"/>
    </ligand>
</feature>
<accession>A0A7V8VBX0</accession>
<dbReference type="GO" id="GO:0046872">
    <property type="term" value="F:metal ion binding"/>
    <property type="evidence" value="ECO:0007669"/>
    <property type="project" value="UniProtKB-KW"/>
</dbReference>
<evidence type="ECO:0000313" key="9">
    <source>
        <dbReference type="Proteomes" id="UP000542342"/>
    </source>
</evidence>
<dbReference type="PANTHER" id="PTHR11113">
    <property type="entry name" value="N-ACETYLGLUCOSAMINE-6-PHOSPHATE DEACETYLASE"/>
    <property type="match status" value="1"/>
</dbReference>
<feature type="active site" description="Proton donor/acceptor" evidence="5">
    <location>
        <position position="282"/>
    </location>
</feature>
<dbReference type="EMBL" id="JACEFB010000001">
    <property type="protein sequence ID" value="MBA2225194.1"/>
    <property type="molecule type" value="Genomic_DNA"/>
</dbReference>
<sequence>MTRVIARHYETAQPLELVVDGQTIVTVREVAAGVSLADDLPWLAPGFCDPQINGAVGISFLYPHRRMTQSGPVSMEPEEAWDRVLQACRSHGIGIFLPTLITASFETLQQALSTWERVCESHSQYRQVCPGYHLEGPYLSPEDGPRGAHPRAHIRNPDWDEFQRLQEAAGGHIRMVTLAPERPGAITMIEKLVAAGIIVAIGHTAASAEAIRAAVRAGARLSTHLGNGCHALLPRHENYLWEQLACDDLWASIICDGFHLPPAVVKCLVRGKTLDRLLLTCDASSLAGLPPGRYREWDTDVEISPEGRIGVAGTPFLAGSGLFTDTCVTNVIRYAGLTLSQAIHLAALQPRRLLGLPLPELAPGRPADWLTFRWHPDGVIQDIQWLNACCT</sequence>
<dbReference type="PIRSF" id="PIRSF038994">
    <property type="entry name" value="NagA"/>
    <property type="match status" value="1"/>
</dbReference>
<comment type="cofactor">
    <cofactor evidence="7">
        <name>a divalent metal cation</name>
        <dbReference type="ChEBI" id="CHEBI:60240"/>
    </cofactor>
    <text evidence="7">Binds 1 divalent metal cation per subunit.</text>
</comment>
<reference evidence="8 9" key="1">
    <citation type="submission" date="2020-07" db="EMBL/GenBank/DDBJ databases">
        <title>Thermogemmata thermophila gen. nov., sp. nov., a novel moderate thermophilic planctomycete from a Kamchatka hot spring.</title>
        <authorList>
            <person name="Elcheninov A.G."/>
            <person name="Podosokorskaya O.A."/>
            <person name="Kovaleva O.L."/>
            <person name="Novikov A."/>
            <person name="Bonch-Osmolovskaya E.A."/>
            <person name="Toshchakov S.V."/>
            <person name="Kublanov I.V."/>
        </authorList>
    </citation>
    <scope>NUCLEOTIDE SEQUENCE [LARGE SCALE GENOMIC DNA]</scope>
    <source>
        <strain evidence="8 9">2918</strain>
    </source>
</reference>
<feature type="binding site" evidence="6">
    <location>
        <position position="259"/>
    </location>
    <ligand>
        <name>substrate</name>
    </ligand>
</feature>
<evidence type="ECO:0000256" key="3">
    <source>
        <dbReference type="ARBA" id="ARBA00022801"/>
    </source>
</evidence>
<keyword evidence="2 7" id="KW-0479">Metal-binding</keyword>
<dbReference type="GO" id="GO:0006046">
    <property type="term" value="P:N-acetylglucosamine catabolic process"/>
    <property type="evidence" value="ECO:0007669"/>
    <property type="project" value="TreeGrafter"/>
</dbReference>
<dbReference type="GO" id="GO:0008448">
    <property type="term" value="F:N-acetylglucosamine-6-phosphate deacetylase activity"/>
    <property type="evidence" value="ECO:0007669"/>
    <property type="project" value="InterPro"/>
</dbReference>
<dbReference type="SUPFAM" id="SSF51556">
    <property type="entry name" value="Metallo-dependent hydrolases"/>
    <property type="match status" value="1"/>
</dbReference>
<evidence type="ECO:0000256" key="1">
    <source>
        <dbReference type="ARBA" id="ARBA00010716"/>
    </source>
</evidence>
<evidence type="ECO:0000256" key="7">
    <source>
        <dbReference type="PIRSR" id="PIRSR038994-3"/>
    </source>
</evidence>
<feature type="binding site" evidence="6">
    <location>
        <begin position="227"/>
        <end position="228"/>
    </location>
    <ligand>
        <name>substrate</name>
    </ligand>
</feature>
<feature type="binding site" evidence="6">
    <location>
        <position position="235"/>
    </location>
    <ligand>
        <name>substrate</name>
    </ligand>
</feature>
<evidence type="ECO:0000313" key="8">
    <source>
        <dbReference type="EMBL" id="MBA2225194.1"/>
    </source>
</evidence>
<dbReference type="RefSeq" id="WP_194536578.1">
    <property type="nucleotide sequence ID" value="NZ_JACEFB010000001.1"/>
</dbReference>
<feature type="binding site" evidence="7">
    <location>
        <position position="203"/>
    </location>
    <ligand>
        <name>Zn(2+)</name>
        <dbReference type="ChEBI" id="CHEBI:29105"/>
    </ligand>
</feature>
<proteinExistence type="inferred from homology"/>
<dbReference type="Proteomes" id="UP000542342">
    <property type="component" value="Unassembled WGS sequence"/>
</dbReference>
<keyword evidence="9" id="KW-1185">Reference proteome</keyword>
<keyword evidence="3 4" id="KW-0378">Hydrolase</keyword>
<protein>
    <submittedName>
        <fullName evidence="8">N-acetylglucosamine-6-phosphate deacetylase</fullName>
    </submittedName>
</protein>
<evidence type="ECO:0000256" key="5">
    <source>
        <dbReference type="PIRSR" id="PIRSR038994-1"/>
    </source>
</evidence>
<dbReference type="AlphaFoldDB" id="A0A7V8VBX0"/>
<keyword evidence="4" id="KW-0119">Carbohydrate metabolism</keyword>
<comment type="caution">
    <text evidence="8">The sequence shown here is derived from an EMBL/GenBank/DDBJ whole genome shotgun (WGS) entry which is preliminary data.</text>
</comment>